<evidence type="ECO:0000313" key="6">
    <source>
        <dbReference type="EMBL" id="PEG39572.1"/>
    </source>
</evidence>
<feature type="domain" description="HTH deoR-type" evidence="4">
    <location>
        <begin position="3"/>
        <end position="58"/>
    </location>
</feature>
<protein>
    <submittedName>
        <fullName evidence="6">DeoR family transcriptional regulator</fullName>
    </submittedName>
</protein>
<evidence type="ECO:0000313" key="5">
    <source>
        <dbReference type="EMBL" id="GFG48586.1"/>
    </source>
</evidence>
<dbReference type="EMBL" id="BLKS01000001">
    <property type="protein sequence ID" value="GFG48586.1"/>
    <property type="molecule type" value="Genomic_DNA"/>
</dbReference>
<dbReference type="InterPro" id="IPR036388">
    <property type="entry name" value="WH-like_DNA-bd_sf"/>
</dbReference>
<evidence type="ECO:0000259" key="4">
    <source>
        <dbReference type="PROSITE" id="PS51000"/>
    </source>
</evidence>
<dbReference type="PRINTS" id="PR00037">
    <property type="entry name" value="HTHLACR"/>
</dbReference>
<dbReference type="Gene3D" id="1.10.10.10">
    <property type="entry name" value="Winged helix-like DNA-binding domain superfamily/Winged helix DNA-binding domain"/>
    <property type="match status" value="1"/>
</dbReference>
<dbReference type="InterPro" id="IPR018356">
    <property type="entry name" value="Tscrpt_reg_HTH_DeoR_CS"/>
</dbReference>
<dbReference type="InterPro" id="IPR050313">
    <property type="entry name" value="Carb_Metab_HTH_regulators"/>
</dbReference>
<keyword evidence="2" id="KW-0238">DNA-binding</keyword>
<accession>A0A2A7N654</accession>
<evidence type="ECO:0000313" key="8">
    <source>
        <dbReference type="Proteomes" id="UP000465302"/>
    </source>
</evidence>
<keyword evidence="3" id="KW-0804">Transcription</keyword>
<dbReference type="RefSeq" id="WP_097939975.1">
    <property type="nucleotide sequence ID" value="NZ_BLKS01000001.1"/>
</dbReference>
<name>A0A2A7N654_MYCAG</name>
<dbReference type="SUPFAM" id="SSF100950">
    <property type="entry name" value="NagB/RpiA/CoA transferase-like"/>
    <property type="match status" value="1"/>
</dbReference>
<dbReference type="AlphaFoldDB" id="A0A2A7N654"/>
<evidence type="ECO:0000313" key="7">
    <source>
        <dbReference type="Proteomes" id="UP000220914"/>
    </source>
</evidence>
<evidence type="ECO:0000256" key="2">
    <source>
        <dbReference type="ARBA" id="ARBA00023125"/>
    </source>
</evidence>
<keyword evidence="1" id="KW-0805">Transcription regulation</keyword>
<dbReference type="GO" id="GO:0003677">
    <property type="term" value="F:DNA binding"/>
    <property type="evidence" value="ECO:0007669"/>
    <property type="project" value="UniProtKB-KW"/>
</dbReference>
<dbReference type="EMBL" id="PDCP01000014">
    <property type="protein sequence ID" value="PEG39572.1"/>
    <property type="molecule type" value="Genomic_DNA"/>
</dbReference>
<dbReference type="GO" id="GO:0003700">
    <property type="term" value="F:DNA-binding transcription factor activity"/>
    <property type="evidence" value="ECO:0007669"/>
    <property type="project" value="InterPro"/>
</dbReference>
<dbReference type="PROSITE" id="PS00894">
    <property type="entry name" value="HTH_DEOR_1"/>
    <property type="match status" value="1"/>
</dbReference>
<reference evidence="5" key="3">
    <citation type="submission" date="2020-02" db="EMBL/GenBank/DDBJ databases">
        <authorList>
            <person name="Matsumoto Y."/>
            <person name="Motooka D."/>
            <person name="Nakamura S."/>
        </authorList>
    </citation>
    <scope>NUCLEOTIDE SEQUENCE</scope>
    <source>
        <strain evidence="5">JCM 6377</strain>
    </source>
</reference>
<dbReference type="OrthoDB" id="7688673at2"/>
<dbReference type="Proteomes" id="UP000465302">
    <property type="component" value="Unassembled WGS sequence"/>
</dbReference>
<comment type="caution">
    <text evidence="6">The sequence shown here is derived from an EMBL/GenBank/DDBJ whole genome shotgun (WGS) entry which is preliminary data.</text>
</comment>
<reference evidence="6 7" key="1">
    <citation type="submission" date="2017-10" db="EMBL/GenBank/DDBJ databases">
        <title>The new phylogeny of genus Mycobacterium.</title>
        <authorList>
            <person name="Tortoli E."/>
            <person name="Trovato A."/>
            <person name="Cirillo D.M."/>
        </authorList>
    </citation>
    <scope>NUCLEOTIDE SEQUENCE [LARGE SCALE GENOMIC DNA]</scope>
    <source>
        <strain evidence="6 7">CCUG37673</strain>
    </source>
</reference>
<dbReference type="SUPFAM" id="SSF46785">
    <property type="entry name" value="Winged helix' DNA-binding domain"/>
    <property type="match status" value="1"/>
</dbReference>
<proteinExistence type="predicted"/>
<dbReference type="PANTHER" id="PTHR30363">
    <property type="entry name" value="HTH-TYPE TRANSCRIPTIONAL REGULATOR SRLR-RELATED"/>
    <property type="match status" value="1"/>
</dbReference>
<evidence type="ECO:0000256" key="1">
    <source>
        <dbReference type="ARBA" id="ARBA00023015"/>
    </source>
</evidence>
<dbReference type="Pfam" id="PF08220">
    <property type="entry name" value="HTH_DeoR"/>
    <property type="match status" value="1"/>
</dbReference>
<dbReference type="PROSITE" id="PS51000">
    <property type="entry name" value="HTH_DEOR_2"/>
    <property type="match status" value="1"/>
</dbReference>
<organism evidence="6 7">
    <name type="scientific">Mycolicibacterium agri</name>
    <name type="common">Mycobacterium agri</name>
    <dbReference type="NCBI Taxonomy" id="36811"/>
    <lineage>
        <taxon>Bacteria</taxon>
        <taxon>Bacillati</taxon>
        <taxon>Actinomycetota</taxon>
        <taxon>Actinomycetes</taxon>
        <taxon>Mycobacteriales</taxon>
        <taxon>Mycobacteriaceae</taxon>
        <taxon>Mycolicibacterium</taxon>
    </lineage>
</organism>
<reference evidence="5 8" key="2">
    <citation type="journal article" date="2019" name="Emerg. Microbes Infect.">
        <title>Comprehensive subspecies identification of 175 nontuberculous mycobacteria species based on 7547 genomic profiles.</title>
        <authorList>
            <person name="Matsumoto Y."/>
            <person name="Kinjo T."/>
            <person name="Motooka D."/>
            <person name="Nabeya D."/>
            <person name="Jung N."/>
            <person name="Uechi K."/>
            <person name="Horii T."/>
            <person name="Iida T."/>
            <person name="Fujita J."/>
            <person name="Nakamura S."/>
        </authorList>
    </citation>
    <scope>NUCLEOTIDE SEQUENCE [LARGE SCALE GENOMIC DNA]</scope>
    <source>
        <strain evidence="5 8">JCM 6377</strain>
    </source>
</reference>
<evidence type="ECO:0000256" key="3">
    <source>
        <dbReference type="ARBA" id="ARBA00023163"/>
    </source>
</evidence>
<sequence>MLSQDRQTQIMAQIHANHSVSVLEASRVLGVSTETVRRDLVELERRGLLRRVHGGAVSLTPPPVPEQPHTARVTTNAAAKRTIGMLAAQLITVERILFIDAGTTAQQLARAISRSYTGTVITASLLVATELMRSDRAKVLVAPGMIQPHEPTLCGSVTNEFLHRYHYDLAFISCSGMSADAGVTDYQLDYATLSRTVIDNADRSVLLADSSKDGRVAHAVVCGWDRVSDVVTERELSDETANALAAAGTHVVCPRPRRGR</sequence>
<dbReference type="InterPro" id="IPR014036">
    <property type="entry name" value="DeoR-like_C"/>
</dbReference>
<dbReference type="InterPro" id="IPR036390">
    <property type="entry name" value="WH_DNA-bd_sf"/>
</dbReference>
<keyword evidence="7" id="KW-1185">Reference proteome</keyword>
<dbReference type="PANTHER" id="PTHR30363:SF44">
    <property type="entry name" value="AGA OPERON TRANSCRIPTIONAL REPRESSOR-RELATED"/>
    <property type="match status" value="1"/>
</dbReference>
<dbReference type="Proteomes" id="UP000220914">
    <property type="component" value="Unassembled WGS sequence"/>
</dbReference>
<dbReference type="InterPro" id="IPR037171">
    <property type="entry name" value="NagB/RpiA_transferase-like"/>
</dbReference>
<gene>
    <name evidence="6" type="ORF">CQY20_10305</name>
    <name evidence="5" type="ORF">MAGR_00270</name>
</gene>
<dbReference type="InterPro" id="IPR001034">
    <property type="entry name" value="DeoR_HTH"/>
</dbReference>
<dbReference type="Pfam" id="PF00455">
    <property type="entry name" value="DeoRC"/>
    <property type="match status" value="1"/>
</dbReference>
<dbReference type="SMART" id="SM00420">
    <property type="entry name" value="HTH_DEOR"/>
    <property type="match status" value="1"/>
</dbReference>
<dbReference type="SMART" id="SM01134">
    <property type="entry name" value="DeoRC"/>
    <property type="match status" value="1"/>
</dbReference>